<accession>A0A498JY15</accession>
<name>A0A498JY15_MALDO</name>
<keyword evidence="2" id="KW-1185">Reference proteome</keyword>
<gene>
    <name evidence="1" type="ORF">DVH24_010697</name>
</gene>
<evidence type="ECO:0000313" key="2">
    <source>
        <dbReference type="Proteomes" id="UP000290289"/>
    </source>
</evidence>
<sequence length="190" mass="21209">MGCLTRSRCGIVPHRVRRCGTVPIAFVVVPYSALHTQKRERRERVHDDSAFSHLRGLSSPSSSLLFLLHHRRLPLLLLLLLGAVDAEGLGFLETARSFDSIHGYFGYKILIHDGVFYPKLKYYLYRGNPIPGNSGVEFLILGGPHRNFDSLIASKHALYGLEARRIGMMSIPVIGCVPFQRTLGGDIQRG</sequence>
<dbReference type="Proteomes" id="UP000290289">
    <property type="component" value="Chromosome 5"/>
</dbReference>
<dbReference type="AlphaFoldDB" id="A0A498JY15"/>
<proteinExistence type="predicted"/>
<protein>
    <submittedName>
        <fullName evidence="1">Uncharacterized protein</fullName>
    </submittedName>
</protein>
<dbReference type="EMBL" id="RDQH01000331">
    <property type="protein sequence ID" value="RXH98372.1"/>
    <property type="molecule type" value="Genomic_DNA"/>
</dbReference>
<organism evidence="1 2">
    <name type="scientific">Malus domestica</name>
    <name type="common">Apple</name>
    <name type="synonym">Pyrus malus</name>
    <dbReference type="NCBI Taxonomy" id="3750"/>
    <lineage>
        <taxon>Eukaryota</taxon>
        <taxon>Viridiplantae</taxon>
        <taxon>Streptophyta</taxon>
        <taxon>Embryophyta</taxon>
        <taxon>Tracheophyta</taxon>
        <taxon>Spermatophyta</taxon>
        <taxon>Magnoliopsida</taxon>
        <taxon>eudicotyledons</taxon>
        <taxon>Gunneridae</taxon>
        <taxon>Pentapetalae</taxon>
        <taxon>rosids</taxon>
        <taxon>fabids</taxon>
        <taxon>Rosales</taxon>
        <taxon>Rosaceae</taxon>
        <taxon>Amygdaloideae</taxon>
        <taxon>Maleae</taxon>
        <taxon>Malus</taxon>
    </lineage>
</organism>
<comment type="caution">
    <text evidence="1">The sequence shown here is derived from an EMBL/GenBank/DDBJ whole genome shotgun (WGS) entry which is preliminary data.</text>
</comment>
<reference evidence="1 2" key="1">
    <citation type="submission" date="2018-10" db="EMBL/GenBank/DDBJ databases">
        <title>A high-quality apple genome assembly.</title>
        <authorList>
            <person name="Hu J."/>
        </authorList>
    </citation>
    <scope>NUCLEOTIDE SEQUENCE [LARGE SCALE GENOMIC DNA]</scope>
    <source>
        <strain evidence="2">cv. HFTH1</strain>
        <tissue evidence="1">Young leaf</tissue>
    </source>
</reference>
<evidence type="ECO:0000313" key="1">
    <source>
        <dbReference type="EMBL" id="RXH98372.1"/>
    </source>
</evidence>